<evidence type="ECO:0000313" key="2">
    <source>
        <dbReference type="EMBL" id="KAF9070632.1"/>
    </source>
</evidence>
<comment type="caution">
    <text evidence="2">The sequence shown here is derived from an EMBL/GenBank/DDBJ whole genome shotgun (WGS) entry which is preliminary data.</text>
</comment>
<keyword evidence="1" id="KW-0472">Membrane</keyword>
<keyword evidence="1" id="KW-0812">Transmembrane</keyword>
<keyword evidence="1" id="KW-1133">Transmembrane helix</keyword>
<accession>A0A9P5PY72</accession>
<dbReference type="PANTHER" id="PTHR11799">
    <property type="entry name" value="PARAOXONASE"/>
    <property type="match status" value="1"/>
</dbReference>
<dbReference type="SUPFAM" id="SSF63829">
    <property type="entry name" value="Calcium-dependent phosphotriesterase"/>
    <property type="match status" value="1"/>
</dbReference>
<keyword evidence="3" id="KW-1185">Reference proteome</keyword>
<dbReference type="EMBL" id="JADNRY010000039">
    <property type="protein sequence ID" value="KAF9070632.1"/>
    <property type="molecule type" value="Genomic_DNA"/>
</dbReference>
<name>A0A9P5PY72_9AGAR</name>
<dbReference type="AlphaFoldDB" id="A0A9P5PY72"/>
<reference evidence="2" key="1">
    <citation type="submission" date="2020-11" db="EMBL/GenBank/DDBJ databases">
        <authorList>
            <consortium name="DOE Joint Genome Institute"/>
            <person name="Ahrendt S."/>
            <person name="Riley R."/>
            <person name="Andreopoulos W."/>
            <person name="Labutti K."/>
            <person name="Pangilinan J."/>
            <person name="Ruiz-Duenas F.J."/>
            <person name="Barrasa J.M."/>
            <person name="Sanchez-Garcia M."/>
            <person name="Camarero S."/>
            <person name="Miyauchi S."/>
            <person name="Serrano A."/>
            <person name="Linde D."/>
            <person name="Babiker R."/>
            <person name="Drula E."/>
            <person name="Ayuso-Fernandez I."/>
            <person name="Pacheco R."/>
            <person name="Padilla G."/>
            <person name="Ferreira P."/>
            <person name="Barriuso J."/>
            <person name="Kellner H."/>
            <person name="Castanera R."/>
            <person name="Alfaro M."/>
            <person name="Ramirez L."/>
            <person name="Pisabarro A.G."/>
            <person name="Kuo A."/>
            <person name="Tritt A."/>
            <person name="Lipzen A."/>
            <person name="He G."/>
            <person name="Yan M."/>
            <person name="Ng V."/>
            <person name="Cullen D."/>
            <person name="Martin F."/>
            <person name="Rosso M.-N."/>
            <person name="Henrissat B."/>
            <person name="Hibbett D."/>
            <person name="Martinez A.T."/>
            <person name="Grigoriev I.V."/>
        </authorList>
    </citation>
    <scope>NUCLEOTIDE SEQUENCE</scope>
    <source>
        <strain evidence="2">AH 40177</strain>
    </source>
</reference>
<dbReference type="Gene3D" id="2.120.10.30">
    <property type="entry name" value="TolB, C-terminal domain"/>
    <property type="match status" value="1"/>
</dbReference>
<dbReference type="PANTHER" id="PTHR11799:SF12">
    <property type="entry name" value="PARAOXONASE-RELATED"/>
    <property type="match status" value="1"/>
</dbReference>
<protein>
    <submittedName>
        <fullName evidence="2">Calcium-dependent phosphotriesterase</fullName>
    </submittedName>
</protein>
<evidence type="ECO:0000256" key="1">
    <source>
        <dbReference type="SAM" id="Phobius"/>
    </source>
</evidence>
<dbReference type="InterPro" id="IPR051288">
    <property type="entry name" value="Serum_paraoxonase/arylesterase"/>
</dbReference>
<dbReference type="Proteomes" id="UP000772434">
    <property type="component" value="Unassembled WGS sequence"/>
</dbReference>
<proteinExistence type="predicted"/>
<sequence length="412" mass="45506">MAKLVIPVLGVVFAILAFIYQIYMGPFLKMLGVYHTVSTFGLNYPACKKHTEIQACEKLVLHQKSGLLYLACSSLESRLHWLPATDELNTQGRTNDDYVAIYDPATSKITRVEFEHFNHPISVHGMDVVPSVHNPNELFVYMVNHRSPPAGQDAKLVGADSVIEVFKTTVGGKRLSHIKTVRDSTIITPNDVIGDADGKGFFFTNDHGSKTGFVSDRFSTPVSWNPFVRHSFVGYCHLDRGCKKASPDLTTANGIAGASNGTVYVAQSMLGKIAVFERQADDSLLLTDEITLGPALDNLGLDKDGSLIAAGFPKGLDMRKHMKNPSLRSRNRVQSLYQYRTQLILRREIQGRKGQKHIIENQSWSTQLLTPSQVFEDDGAMVSGATTVVHDSERGLLFMHGITSSHLTVCRT</sequence>
<gene>
    <name evidence="2" type="ORF">BDP27DRAFT_1323606</name>
</gene>
<feature type="transmembrane region" description="Helical" evidence="1">
    <location>
        <begin position="6"/>
        <end position="23"/>
    </location>
</feature>
<organism evidence="2 3">
    <name type="scientific">Rhodocollybia butyracea</name>
    <dbReference type="NCBI Taxonomy" id="206335"/>
    <lineage>
        <taxon>Eukaryota</taxon>
        <taxon>Fungi</taxon>
        <taxon>Dikarya</taxon>
        <taxon>Basidiomycota</taxon>
        <taxon>Agaricomycotina</taxon>
        <taxon>Agaricomycetes</taxon>
        <taxon>Agaricomycetidae</taxon>
        <taxon>Agaricales</taxon>
        <taxon>Marasmiineae</taxon>
        <taxon>Omphalotaceae</taxon>
        <taxon>Rhodocollybia</taxon>
    </lineage>
</organism>
<dbReference type="OrthoDB" id="5307922at2759"/>
<dbReference type="InterPro" id="IPR011042">
    <property type="entry name" value="6-blade_b-propeller_TolB-like"/>
</dbReference>
<evidence type="ECO:0000313" key="3">
    <source>
        <dbReference type="Proteomes" id="UP000772434"/>
    </source>
</evidence>